<feature type="domain" description="Enoyl-CoA hydratase/isomerase" evidence="4">
    <location>
        <begin position="14"/>
        <end position="335"/>
    </location>
</feature>
<dbReference type="InterPro" id="IPR045004">
    <property type="entry name" value="ECH_dom"/>
</dbReference>
<evidence type="ECO:0000256" key="1">
    <source>
        <dbReference type="ARBA" id="ARBA00001709"/>
    </source>
</evidence>
<evidence type="ECO:0000313" key="6">
    <source>
        <dbReference type="Proteomes" id="UP000296352"/>
    </source>
</evidence>
<dbReference type="RefSeq" id="WP_136140418.1">
    <property type="nucleotide sequence ID" value="NZ_CP039247.1"/>
</dbReference>
<dbReference type="CDD" id="cd06558">
    <property type="entry name" value="crotonase-like"/>
    <property type="match status" value="1"/>
</dbReference>
<evidence type="ECO:0000313" key="5">
    <source>
        <dbReference type="EMBL" id="QCB27567.1"/>
    </source>
</evidence>
<name>A0A4P7QFY0_9CORY</name>
<organism evidence="5 6">
    <name type="scientific">Corynebacterium endometrii</name>
    <dbReference type="NCBI Taxonomy" id="2488819"/>
    <lineage>
        <taxon>Bacteria</taxon>
        <taxon>Bacillati</taxon>
        <taxon>Actinomycetota</taxon>
        <taxon>Actinomycetes</taxon>
        <taxon>Mycobacteriales</taxon>
        <taxon>Corynebacteriaceae</taxon>
        <taxon>Corynebacterium</taxon>
    </lineage>
</organism>
<dbReference type="KEGG" id="cee:CENDO_01320"/>
<dbReference type="GO" id="GO:0005829">
    <property type="term" value="C:cytosol"/>
    <property type="evidence" value="ECO:0007669"/>
    <property type="project" value="TreeGrafter"/>
</dbReference>
<dbReference type="GO" id="GO:0003860">
    <property type="term" value="F:3-hydroxyisobutyryl-CoA hydrolase activity"/>
    <property type="evidence" value="ECO:0007669"/>
    <property type="project" value="UniProtKB-EC"/>
</dbReference>
<dbReference type="InterPro" id="IPR029045">
    <property type="entry name" value="ClpP/crotonase-like_dom_sf"/>
</dbReference>
<protein>
    <recommendedName>
        <fullName evidence="2">3-hydroxyisobutyryl-CoA hydrolase</fullName>
        <ecNumber evidence="2">3.1.2.4</ecNumber>
    </recommendedName>
</protein>
<dbReference type="GO" id="GO:0016829">
    <property type="term" value="F:lyase activity"/>
    <property type="evidence" value="ECO:0007669"/>
    <property type="project" value="UniProtKB-KW"/>
</dbReference>
<gene>
    <name evidence="5" type="primary">echA2</name>
    <name evidence="5" type="ORF">CENDO_01320</name>
</gene>
<dbReference type="PANTHER" id="PTHR43176">
    <property type="entry name" value="3-HYDROXYISOBUTYRYL-COA HYDROLASE-RELATED"/>
    <property type="match status" value="1"/>
</dbReference>
<dbReference type="EC" id="3.1.2.4" evidence="2"/>
<dbReference type="GO" id="GO:0006574">
    <property type="term" value="P:L-valine catabolic process"/>
    <property type="evidence" value="ECO:0007669"/>
    <property type="project" value="TreeGrafter"/>
</dbReference>
<dbReference type="NCBIfam" id="NF004127">
    <property type="entry name" value="PRK05617.1"/>
    <property type="match status" value="1"/>
</dbReference>
<reference evidence="5 6" key="1">
    <citation type="submission" date="2019-04" db="EMBL/GenBank/DDBJ databases">
        <title>Corynebacterium endometrii sp. nov., isolated from the uterus of a cow with endometritis.</title>
        <authorList>
            <person name="Ballas P."/>
            <person name="Ruckert C."/>
            <person name="Wagener K."/>
            <person name="Drillich M."/>
            <person name="Kaempfer P."/>
            <person name="Busse H.-J."/>
            <person name="Ehling-Schulz M."/>
        </authorList>
    </citation>
    <scope>NUCLEOTIDE SEQUENCE [LARGE SCALE GENOMIC DNA]</scope>
    <source>
        <strain evidence="5 6">LMM-1653</strain>
    </source>
</reference>
<keyword evidence="6" id="KW-1185">Reference proteome</keyword>
<comment type="catalytic activity">
    <reaction evidence="1">
        <text>3-hydroxy-2-methylpropanoyl-CoA + H2O = 3-hydroxy-2-methylpropanoate + CoA + H(+)</text>
        <dbReference type="Rhea" id="RHEA:20888"/>
        <dbReference type="ChEBI" id="CHEBI:11805"/>
        <dbReference type="ChEBI" id="CHEBI:15377"/>
        <dbReference type="ChEBI" id="CHEBI:15378"/>
        <dbReference type="ChEBI" id="CHEBI:57287"/>
        <dbReference type="ChEBI" id="CHEBI:57340"/>
        <dbReference type="EC" id="3.1.2.4"/>
    </reaction>
</comment>
<dbReference type="Proteomes" id="UP000296352">
    <property type="component" value="Chromosome"/>
</dbReference>
<dbReference type="InterPro" id="IPR032259">
    <property type="entry name" value="HIBYL-CoA-H"/>
</dbReference>
<evidence type="ECO:0000259" key="4">
    <source>
        <dbReference type="Pfam" id="PF16113"/>
    </source>
</evidence>
<dbReference type="SUPFAM" id="SSF52096">
    <property type="entry name" value="ClpP/crotonase"/>
    <property type="match status" value="1"/>
</dbReference>
<evidence type="ECO:0000256" key="2">
    <source>
        <dbReference type="ARBA" id="ARBA00011915"/>
    </source>
</evidence>
<evidence type="ECO:0000256" key="3">
    <source>
        <dbReference type="ARBA" id="ARBA00022801"/>
    </source>
</evidence>
<keyword evidence="3" id="KW-0378">Hydrolase</keyword>
<proteinExistence type="predicted"/>
<sequence>MTDQIISEIQGKAGILTLNRPKAINALNLEMVLELTRVLKDWEHEDSVQLVIFKGAGDRGLCAGGDIAMLYRDALEDGTEGVEFWREEYQLDYLISRYTKPTVAIMNGIVLGGGIGIAGHCSHRVVTDDTRVGMPEVNIGFSPDVGGSRLLANAPDNLGRHLAYTAGHVGPAEAIDTGFADYYVPKEQIEKLINALAENGVDDIAKYAEEIGQGFGVNRDEMVDVYSAPTIEDILKRLEDLASDKGAEHWAADALKRIRRNSPLGLKVTEYSLNLNGGATVEETLTNDFWMSAHFQRDPDFAEGVRAQIIDKDRNPQWNCATLESVSSRKVKSFFTPIDKPGFEPPQFQAV</sequence>
<dbReference type="OrthoDB" id="9790967at2"/>
<dbReference type="PANTHER" id="PTHR43176:SF3">
    <property type="entry name" value="3-HYDROXYISOBUTYRYL-COA HYDROLASE, MITOCHONDRIAL"/>
    <property type="match status" value="1"/>
</dbReference>
<keyword evidence="5" id="KW-0456">Lyase</keyword>
<dbReference type="Pfam" id="PF16113">
    <property type="entry name" value="ECH_2"/>
    <property type="match status" value="1"/>
</dbReference>
<dbReference type="EMBL" id="CP039247">
    <property type="protein sequence ID" value="QCB27567.1"/>
    <property type="molecule type" value="Genomic_DNA"/>
</dbReference>
<dbReference type="Gene3D" id="3.90.226.10">
    <property type="entry name" value="2-enoyl-CoA Hydratase, Chain A, domain 1"/>
    <property type="match status" value="1"/>
</dbReference>
<dbReference type="AlphaFoldDB" id="A0A4P7QFY0"/>
<accession>A0A4P7QFY0</accession>